<dbReference type="PANTHER" id="PTHR46179">
    <property type="entry name" value="ZINC FINGER PROTEIN"/>
    <property type="match status" value="1"/>
</dbReference>
<dbReference type="SUPFAM" id="SSF57667">
    <property type="entry name" value="beta-beta-alpha zinc fingers"/>
    <property type="match status" value="1"/>
</dbReference>
<gene>
    <name evidence="3" type="ORF">FB192DRAFT_1088434</name>
</gene>
<dbReference type="PROSITE" id="PS00028">
    <property type="entry name" value="ZINC_FINGER_C2H2_1"/>
    <property type="match status" value="2"/>
</dbReference>
<keyword evidence="1" id="KW-0479">Metal-binding</keyword>
<evidence type="ECO:0000256" key="1">
    <source>
        <dbReference type="PROSITE-ProRule" id="PRU00042"/>
    </source>
</evidence>
<keyword evidence="1" id="KW-0862">Zinc</keyword>
<dbReference type="InterPro" id="IPR051061">
    <property type="entry name" value="Zinc_finger_trans_reg"/>
</dbReference>
<evidence type="ECO:0000313" key="4">
    <source>
        <dbReference type="Proteomes" id="UP000469890"/>
    </source>
</evidence>
<dbReference type="InterPro" id="IPR036236">
    <property type="entry name" value="Znf_C2H2_sf"/>
</dbReference>
<dbReference type="GO" id="GO:0008270">
    <property type="term" value="F:zinc ion binding"/>
    <property type="evidence" value="ECO:0007669"/>
    <property type="project" value="UniProtKB-KW"/>
</dbReference>
<reference evidence="3 4" key="1">
    <citation type="submission" date="2019-09" db="EMBL/GenBank/DDBJ databases">
        <authorList>
            <consortium name="DOE Joint Genome Institute"/>
            <person name="Mondo S.J."/>
            <person name="Navarro-Mendoza M.I."/>
            <person name="Perez-Arques C."/>
            <person name="Panchal S."/>
            <person name="Nicolas F.E."/>
            <person name="Ganguly P."/>
            <person name="Pangilinan J."/>
            <person name="Grigoriev I."/>
            <person name="Heitman J."/>
            <person name="Sanya K."/>
            <person name="Garre V."/>
        </authorList>
    </citation>
    <scope>NUCLEOTIDE SEQUENCE [LARGE SCALE GENOMIC DNA]</scope>
    <source>
        <strain evidence="3 4">MU402</strain>
    </source>
</reference>
<organism evidence="3 4">
    <name type="scientific">Mucor circinelloides f. lusitanicus</name>
    <name type="common">Mucor racemosus var. lusitanicus</name>
    <dbReference type="NCBI Taxonomy" id="29924"/>
    <lineage>
        <taxon>Eukaryota</taxon>
        <taxon>Fungi</taxon>
        <taxon>Fungi incertae sedis</taxon>
        <taxon>Mucoromycota</taxon>
        <taxon>Mucoromycotina</taxon>
        <taxon>Mucoromycetes</taxon>
        <taxon>Mucorales</taxon>
        <taxon>Mucorineae</taxon>
        <taxon>Mucoraceae</taxon>
        <taxon>Mucor</taxon>
    </lineage>
</organism>
<dbReference type="InterPro" id="IPR013087">
    <property type="entry name" value="Znf_C2H2_type"/>
</dbReference>
<dbReference type="Pfam" id="PF00096">
    <property type="entry name" value="zf-C2H2"/>
    <property type="match status" value="2"/>
</dbReference>
<comment type="caution">
    <text evidence="3">The sequence shown here is derived from an EMBL/GenBank/DDBJ whole genome shotgun (WGS) entry which is preliminary data.</text>
</comment>
<feature type="domain" description="C2H2-type" evidence="2">
    <location>
        <begin position="107"/>
        <end position="130"/>
    </location>
</feature>
<sequence length="143" mass="16400">MISCKNCEISPTIRLSLQASSWQLRIFATVNSVSFQMQKSLTKDTGRCEINGCGKHFFRRYEFLNHVQAKHALIPFVCPVEGCGEEFAFPSGLVTHRRLVHGSEPAFYCQHCQAPFESRDRLEDHLNRTHNLSSCTENCHIRQ</sequence>
<dbReference type="Proteomes" id="UP000469890">
    <property type="component" value="Unassembled WGS sequence"/>
</dbReference>
<name>A0A8H4BL81_MUCCL</name>
<evidence type="ECO:0000313" key="3">
    <source>
        <dbReference type="EMBL" id="KAF1804096.1"/>
    </source>
</evidence>
<dbReference type="GO" id="GO:0006357">
    <property type="term" value="P:regulation of transcription by RNA polymerase II"/>
    <property type="evidence" value="ECO:0007669"/>
    <property type="project" value="TreeGrafter"/>
</dbReference>
<keyword evidence="1" id="KW-0863">Zinc-finger</keyword>
<dbReference type="Gene3D" id="3.30.160.60">
    <property type="entry name" value="Classic Zinc Finger"/>
    <property type="match status" value="1"/>
</dbReference>
<dbReference type="AlphaFoldDB" id="A0A8H4BL81"/>
<evidence type="ECO:0000259" key="2">
    <source>
        <dbReference type="PROSITE" id="PS50157"/>
    </source>
</evidence>
<dbReference type="PANTHER" id="PTHR46179:SF26">
    <property type="entry name" value="ZINC FINGER PROTEIN 423 HOMOLOG"/>
    <property type="match status" value="1"/>
</dbReference>
<feature type="domain" description="C2H2-type" evidence="2">
    <location>
        <begin position="76"/>
        <end position="106"/>
    </location>
</feature>
<dbReference type="GO" id="GO:0005634">
    <property type="term" value="C:nucleus"/>
    <property type="evidence" value="ECO:0007669"/>
    <property type="project" value="TreeGrafter"/>
</dbReference>
<dbReference type="PROSITE" id="PS50157">
    <property type="entry name" value="ZINC_FINGER_C2H2_2"/>
    <property type="match status" value="2"/>
</dbReference>
<dbReference type="SMART" id="SM00355">
    <property type="entry name" value="ZnF_C2H2"/>
    <property type="match status" value="3"/>
</dbReference>
<accession>A0A8H4BL81</accession>
<dbReference type="GO" id="GO:0003712">
    <property type="term" value="F:transcription coregulator activity"/>
    <property type="evidence" value="ECO:0007669"/>
    <property type="project" value="TreeGrafter"/>
</dbReference>
<dbReference type="EMBL" id="JAAECE010000003">
    <property type="protein sequence ID" value="KAF1804096.1"/>
    <property type="molecule type" value="Genomic_DNA"/>
</dbReference>
<proteinExistence type="predicted"/>
<protein>
    <recommendedName>
        <fullName evidence="2">C2H2-type domain-containing protein</fullName>
    </recommendedName>
</protein>